<dbReference type="EMBL" id="RQTJ01000054">
    <property type="protein sequence ID" value="RRA89357.1"/>
    <property type="molecule type" value="Genomic_DNA"/>
</dbReference>
<accession>A0A3P1AK67</accession>
<name>A0A3P1AK67_9FLAO</name>
<organism evidence="1 2">
    <name type="scientific">Paenimyroides viscosum</name>
    <dbReference type="NCBI Taxonomy" id="2488729"/>
    <lineage>
        <taxon>Bacteria</taxon>
        <taxon>Pseudomonadati</taxon>
        <taxon>Bacteroidota</taxon>
        <taxon>Flavobacteriia</taxon>
        <taxon>Flavobacteriales</taxon>
        <taxon>Flavobacteriaceae</taxon>
        <taxon>Paenimyroides</taxon>
    </lineage>
</organism>
<dbReference type="SUPFAM" id="SSF52540">
    <property type="entry name" value="P-loop containing nucleoside triphosphate hydrolases"/>
    <property type="match status" value="1"/>
</dbReference>
<dbReference type="AlphaFoldDB" id="A0A3P1AK67"/>
<evidence type="ECO:0008006" key="3">
    <source>
        <dbReference type="Google" id="ProtNLM"/>
    </source>
</evidence>
<keyword evidence="2" id="KW-1185">Reference proteome</keyword>
<dbReference type="Proteomes" id="UP000268372">
    <property type="component" value="Unassembled WGS sequence"/>
</dbReference>
<reference evidence="1 2" key="1">
    <citation type="submission" date="2018-11" db="EMBL/GenBank/DDBJ databases">
        <title>Flavobacterium sp. nov., YIM 102796 draft genome.</title>
        <authorList>
            <person name="Li G."/>
            <person name="Jiang Y."/>
        </authorList>
    </citation>
    <scope>NUCLEOTIDE SEQUENCE [LARGE SCALE GENOMIC DNA]</scope>
    <source>
        <strain evidence="1 2">YIM 102796</strain>
    </source>
</reference>
<proteinExistence type="predicted"/>
<dbReference type="OrthoDB" id="835620at2"/>
<evidence type="ECO:0000313" key="1">
    <source>
        <dbReference type="EMBL" id="RRA89357.1"/>
    </source>
</evidence>
<protein>
    <recommendedName>
        <fullName evidence="3">ATPase</fullName>
    </recommendedName>
</protein>
<sequence length="204" mass="23628">MDFNQTFELINGVRQYNYFKCIQYIQLQGSSLYGCKYLIHTSQRQQLHKLLAYATADREACTFYGIDLRKGLLISGPVNSGKTSLLHLLKPFFEPEKQYSIRSCREVVYCYDLFGEQSLQRYTENNLPYCFDDLGIVPSCLSLKMDVSVVGELLKTRLLNKRADTHILTRMNVGALNKRYGKHFTALLFCNLNLIEFTESFNLK</sequence>
<dbReference type="Gene3D" id="3.40.50.300">
    <property type="entry name" value="P-loop containing nucleotide triphosphate hydrolases"/>
    <property type="match status" value="1"/>
</dbReference>
<gene>
    <name evidence="1" type="ORF">EG242_14255</name>
</gene>
<comment type="caution">
    <text evidence="1">The sequence shown here is derived from an EMBL/GenBank/DDBJ whole genome shotgun (WGS) entry which is preliminary data.</text>
</comment>
<dbReference type="InterPro" id="IPR027417">
    <property type="entry name" value="P-loop_NTPase"/>
</dbReference>
<dbReference type="RefSeq" id="WP_124900541.1">
    <property type="nucleotide sequence ID" value="NZ_RQTJ01000054.1"/>
</dbReference>
<evidence type="ECO:0000313" key="2">
    <source>
        <dbReference type="Proteomes" id="UP000268372"/>
    </source>
</evidence>